<proteinExistence type="predicted"/>
<gene>
    <name evidence="2" type="ORF">SNEC2469_LOCUS31780</name>
</gene>
<protein>
    <submittedName>
        <fullName evidence="2">Uncharacterized protein</fullName>
    </submittedName>
</protein>
<feature type="non-terminal residue" evidence="2">
    <location>
        <position position="1"/>
    </location>
</feature>
<reference evidence="2" key="1">
    <citation type="submission" date="2021-02" db="EMBL/GenBank/DDBJ databases">
        <authorList>
            <person name="Dougan E. K."/>
            <person name="Rhodes N."/>
            <person name="Thang M."/>
            <person name="Chan C."/>
        </authorList>
    </citation>
    <scope>NUCLEOTIDE SEQUENCE</scope>
</reference>
<dbReference type="Proteomes" id="UP000601435">
    <property type="component" value="Unassembled WGS sequence"/>
</dbReference>
<evidence type="ECO:0000256" key="1">
    <source>
        <dbReference type="SAM" id="MobiDB-lite"/>
    </source>
</evidence>
<evidence type="ECO:0000313" key="2">
    <source>
        <dbReference type="EMBL" id="CAE7921569.1"/>
    </source>
</evidence>
<sequence>FVAGADEGDDDAEDIFKEAAETIPIGVDGKSQLQIFRQAGGKSKNSNVDKIKGLKKAKAEHSKPESEHKEGGEPEVAPAVRLRRKSAFLGLPADFDGDSDGPPGKDVPKAKGKADKKKIGKKDDPKTDAKRGKKDDPKADAKLGKKDDPKADAKRIQKDDPKTDAKRIKKDDPKADAKLDKEDDPKADAKLDKKDDPKADASMEAKTKGKPSQRTIDRKRVVSRAYHVAYEAALKRNIGEDAAKEEARKAHAEAGKKFDNENPKK</sequence>
<feature type="region of interest" description="Disordered" evidence="1">
    <location>
        <begin position="38"/>
        <end position="220"/>
    </location>
</feature>
<feature type="region of interest" description="Disordered" evidence="1">
    <location>
        <begin position="239"/>
        <end position="265"/>
    </location>
</feature>
<evidence type="ECO:0000313" key="3">
    <source>
        <dbReference type="Proteomes" id="UP000601435"/>
    </source>
</evidence>
<dbReference type="EMBL" id="CAJNJA010078083">
    <property type="protein sequence ID" value="CAE7921569.1"/>
    <property type="molecule type" value="Genomic_DNA"/>
</dbReference>
<name>A0A813BRY7_9DINO</name>
<feature type="compositionally biased region" description="Basic and acidic residues" evidence="1">
    <location>
        <begin position="121"/>
        <end position="207"/>
    </location>
</feature>
<comment type="caution">
    <text evidence="2">The sequence shown here is derived from an EMBL/GenBank/DDBJ whole genome shotgun (WGS) entry which is preliminary data.</text>
</comment>
<organism evidence="2 3">
    <name type="scientific">Symbiodinium necroappetens</name>
    <dbReference type="NCBI Taxonomy" id="1628268"/>
    <lineage>
        <taxon>Eukaryota</taxon>
        <taxon>Sar</taxon>
        <taxon>Alveolata</taxon>
        <taxon>Dinophyceae</taxon>
        <taxon>Suessiales</taxon>
        <taxon>Symbiodiniaceae</taxon>
        <taxon>Symbiodinium</taxon>
    </lineage>
</organism>
<accession>A0A813BRY7</accession>
<dbReference type="AlphaFoldDB" id="A0A813BRY7"/>
<keyword evidence="3" id="KW-1185">Reference proteome</keyword>
<feature type="compositionally biased region" description="Basic and acidic residues" evidence="1">
    <location>
        <begin position="47"/>
        <end position="72"/>
    </location>
</feature>